<evidence type="ECO:0000256" key="1">
    <source>
        <dbReference type="SAM" id="MobiDB-lite"/>
    </source>
</evidence>
<name>A0AAN9QEI5_CANGL</name>
<reference evidence="2 3" key="1">
    <citation type="submission" date="2024-01" db="EMBL/GenBank/DDBJ databases">
        <title>The genomes of 5 underutilized Papilionoideae crops provide insights into root nodulation and disease resistanc.</title>
        <authorList>
            <person name="Jiang F."/>
        </authorList>
    </citation>
    <scope>NUCLEOTIDE SEQUENCE [LARGE SCALE GENOMIC DNA]</scope>
    <source>
        <strain evidence="2">LVBAO_FW01</strain>
        <tissue evidence="2">Leaves</tissue>
    </source>
</reference>
<sequence length="126" mass="14734">MLLLRNSEENHEELPKTKKSSVSRENLVHQGERRLCSLSSNWHYKGIDKDARGEGIEALTNFRERRRRRGETGEREFLGEVFERGTASLGREIFRQEARNLQVDSRSRSLKNHSERRKANPIDTSN</sequence>
<dbReference type="Proteomes" id="UP001367508">
    <property type="component" value="Unassembled WGS sequence"/>
</dbReference>
<feature type="region of interest" description="Disordered" evidence="1">
    <location>
        <begin position="1"/>
        <end position="27"/>
    </location>
</feature>
<dbReference type="EMBL" id="JAYMYQ010000005">
    <property type="protein sequence ID" value="KAK7328398.1"/>
    <property type="molecule type" value="Genomic_DNA"/>
</dbReference>
<protein>
    <submittedName>
        <fullName evidence="2">Uncharacterized protein</fullName>
    </submittedName>
</protein>
<dbReference type="AlphaFoldDB" id="A0AAN9QEI5"/>
<comment type="caution">
    <text evidence="2">The sequence shown here is derived from an EMBL/GenBank/DDBJ whole genome shotgun (WGS) entry which is preliminary data.</text>
</comment>
<feature type="region of interest" description="Disordered" evidence="1">
    <location>
        <begin position="101"/>
        <end position="126"/>
    </location>
</feature>
<proteinExistence type="predicted"/>
<evidence type="ECO:0000313" key="2">
    <source>
        <dbReference type="EMBL" id="KAK7328398.1"/>
    </source>
</evidence>
<keyword evidence="3" id="KW-1185">Reference proteome</keyword>
<accession>A0AAN9QEI5</accession>
<feature type="compositionally biased region" description="Basic and acidic residues" evidence="1">
    <location>
        <begin position="1"/>
        <end position="16"/>
    </location>
</feature>
<evidence type="ECO:0000313" key="3">
    <source>
        <dbReference type="Proteomes" id="UP001367508"/>
    </source>
</evidence>
<organism evidence="2 3">
    <name type="scientific">Canavalia gladiata</name>
    <name type="common">Sword bean</name>
    <name type="synonym">Dolichos gladiatus</name>
    <dbReference type="NCBI Taxonomy" id="3824"/>
    <lineage>
        <taxon>Eukaryota</taxon>
        <taxon>Viridiplantae</taxon>
        <taxon>Streptophyta</taxon>
        <taxon>Embryophyta</taxon>
        <taxon>Tracheophyta</taxon>
        <taxon>Spermatophyta</taxon>
        <taxon>Magnoliopsida</taxon>
        <taxon>eudicotyledons</taxon>
        <taxon>Gunneridae</taxon>
        <taxon>Pentapetalae</taxon>
        <taxon>rosids</taxon>
        <taxon>fabids</taxon>
        <taxon>Fabales</taxon>
        <taxon>Fabaceae</taxon>
        <taxon>Papilionoideae</taxon>
        <taxon>50 kb inversion clade</taxon>
        <taxon>NPAAA clade</taxon>
        <taxon>indigoferoid/millettioid clade</taxon>
        <taxon>Phaseoleae</taxon>
        <taxon>Canavalia</taxon>
    </lineage>
</organism>
<gene>
    <name evidence="2" type="ORF">VNO77_22503</name>
</gene>